<dbReference type="RefSeq" id="WP_002943161.1">
    <property type="nucleotide sequence ID" value="NZ_CP012543.1"/>
</dbReference>
<evidence type="ECO:0000256" key="8">
    <source>
        <dbReference type="RuleBase" id="RU000414"/>
    </source>
</evidence>
<evidence type="ECO:0000256" key="3">
    <source>
        <dbReference type="ARBA" id="ARBA00012682"/>
    </source>
</evidence>
<evidence type="ECO:0000259" key="10">
    <source>
        <dbReference type="Pfam" id="PF02777"/>
    </source>
</evidence>
<dbReference type="InterPro" id="IPR036324">
    <property type="entry name" value="Mn/Fe_SOD_N_sf"/>
</dbReference>
<proteinExistence type="inferred from homology"/>
<dbReference type="InterPro" id="IPR036314">
    <property type="entry name" value="SOD_C_sf"/>
</dbReference>
<dbReference type="Gene3D" id="3.55.40.20">
    <property type="entry name" value="Iron/manganese superoxide dismutase, C-terminal domain"/>
    <property type="match status" value="1"/>
</dbReference>
<evidence type="ECO:0000256" key="2">
    <source>
        <dbReference type="ARBA" id="ARBA00011738"/>
    </source>
</evidence>
<feature type="binding site" evidence="7">
    <location>
        <position position="155"/>
    </location>
    <ligand>
        <name>Mn(2+)</name>
        <dbReference type="ChEBI" id="CHEBI:29035"/>
    </ligand>
</feature>
<evidence type="ECO:0000259" key="9">
    <source>
        <dbReference type="Pfam" id="PF00081"/>
    </source>
</evidence>
<evidence type="ECO:0000256" key="7">
    <source>
        <dbReference type="PIRSR" id="PIRSR000349-1"/>
    </source>
</evidence>
<accession>A0A6G5QJR7</accession>
<dbReference type="PROSITE" id="PS00088">
    <property type="entry name" value="SOD_MN"/>
    <property type="match status" value="1"/>
</dbReference>
<dbReference type="InterPro" id="IPR001189">
    <property type="entry name" value="Mn/Fe_SOD"/>
</dbReference>
<keyword evidence="5 8" id="KW-0560">Oxidoreductase</keyword>
<comment type="function">
    <text evidence="8">Destroys radicals which are normally produced within the cells and which are toxic to biological systems.</text>
</comment>
<dbReference type="InterPro" id="IPR019831">
    <property type="entry name" value="Mn/Fe_SOD_N"/>
</dbReference>
<organism evidence="11 12">
    <name type="scientific">Campylobacter rectus</name>
    <name type="common">Wolinella recta</name>
    <dbReference type="NCBI Taxonomy" id="203"/>
    <lineage>
        <taxon>Bacteria</taxon>
        <taxon>Pseudomonadati</taxon>
        <taxon>Campylobacterota</taxon>
        <taxon>Epsilonproteobacteria</taxon>
        <taxon>Campylobacterales</taxon>
        <taxon>Campylobacteraceae</taxon>
        <taxon>Campylobacter</taxon>
    </lineage>
</organism>
<dbReference type="AlphaFoldDB" id="A0A6G5QJR7"/>
<evidence type="ECO:0000256" key="5">
    <source>
        <dbReference type="ARBA" id="ARBA00023002"/>
    </source>
</evidence>
<feature type="binding site" evidence="7">
    <location>
        <position position="25"/>
    </location>
    <ligand>
        <name>Mn(2+)</name>
        <dbReference type="ChEBI" id="CHEBI:29035"/>
    </ligand>
</feature>
<protein>
    <recommendedName>
        <fullName evidence="3 8">Superoxide dismutase</fullName>
        <ecNumber evidence="3 8">1.15.1.1</ecNumber>
    </recommendedName>
</protein>
<comment type="subunit">
    <text evidence="2">Homodimer.</text>
</comment>
<dbReference type="GO" id="GO:0004784">
    <property type="term" value="F:superoxide dismutase activity"/>
    <property type="evidence" value="ECO:0007669"/>
    <property type="project" value="UniProtKB-EC"/>
</dbReference>
<dbReference type="PIRSF" id="PIRSF000349">
    <property type="entry name" value="SODismutase"/>
    <property type="match status" value="1"/>
</dbReference>
<evidence type="ECO:0000313" key="11">
    <source>
        <dbReference type="EMBL" id="QCD45854.1"/>
    </source>
</evidence>
<comment type="catalytic activity">
    <reaction evidence="8">
        <text>2 superoxide + 2 H(+) = H2O2 + O2</text>
        <dbReference type="Rhea" id="RHEA:20696"/>
        <dbReference type="ChEBI" id="CHEBI:15378"/>
        <dbReference type="ChEBI" id="CHEBI:15379"/>
        <dbReference type="ChEBI" id="CHEBI:16240"/>
        <dbReference type="ChEBI" id="CHEBI:18421"/>
        <dbReference type="EC" id="1.15.1.1"/>
    </reaction>
</comment>
<dbReference type="SUPFAM" id="SSF54719">
    <property type="entry name" value="Fe,Mn superoxide dismutase (SOD), C-terminal domain"/>
    <property type="match status" value="1"/>
</dbReference>
<evidence type="ECO:0000313" key="12">
    <source>
        <dbReference type="Proteomes" id="UP000502377"/>
    </source>
</evidence>
<evidence type="ECO:0000256" key="1">
    <source>
        <dbReference type="ARBA" id="ARBA00008714"/>
    </source>
</evidence>
<dbReference type="PRINTS" id="PR01703">
    <property type="entry name" value="MNSODISMTASE"/>
</dbReference>
<feature type="domain" description="Manganese/iron superoxide dismutase C-terminal" evidence="10">
    <location>
        <begin position="95"/>
        <end position="183"/>
    </location>
</feature>
<dbReference type="FunFam" id="1.10.287.990:FF:000002">
    <property type="entry name" value="Superoxide dismutase"/>
    <property type="match status" value="1"/>
</dbReference>
<dbReference type="InterPro" id="IPR019832">
    <property type="entry name" value="Mn/Fe_SOD_C"/>
</dbReference>
<feature type="binding site" evidence="7">
    <location>
        <position position="151"/>
    </location>
    <ligand>
        <name>Mn(2+)</name>
        <dbReference type="ChEBI" id="CHEBI:29035"/>
    </ligand>
</feature>
<dbReference type="PANTHER" id="PTHR42769">
    <property type="entry name" value="SUPEROXIDE DISMUTASE"/>
    <property type="match status" value="1"/>
</dbReference>
<reference evidence="11 12" key="1">
    <citation type="submission" date="2016-07" db="EMBL/GenBank/DDBJ databases">
        <title>Comparative genomics of the Campylobacter concisus group.</title>
        <authorList>
            <person name="Miller W.G."/>
            <person name="Yee E."/>
            <person name="Chapman M.H."/>
            <person name="Huynh S."/>
            <person name="Bono J.L."/>
            <person name="On S.L.W."/>
            <person name="StLeger J."/>
            <person name="Foster G."/>
            <person name="Parker C.T."/>
        </authorList>
    </citation>
    <scope>NUCLEOTIDE SEQUENCE [LARGE SCALE GENOMIC DNA]</scope>
    <source>
        <strain evidence="11 12">ATCC 33238</strain>
    </source>
</reference>
<keyword evidence="4 7" id="KW-0479">Metal-binding</keyword>
<sequence length="216" mass="24640">MFKLRKLPFDPKANALISEETCIYHHGKHHQTYINNLNNLIKDTEFEGANLYDILLNSSGGLFNNAARVYNHDFYWDCISKKSQMSGELKARLEKDIPNFKEEFLKAATTLFGSGWAWLVYNPKEDRLQIVQTSNPQTPVTDGLVPLLVADVWEHAYYVDHKNARPAYLEKFFENINWGFVSAAYEWALKEGLNSVKFYISELHGGAKSCCGCGCS</sequence>
<dbReference type="InterPro" id="IPR019833">
    <property type="entry name" value="Mn/Fe_SOD_BS"/>
</dbReference>
<feature type="binding site" evidence="7">
    <location>
        <position position="72"/>
    </location>
    <ligand>
        <name>Mn(2+)</name>
        <dbReference type="ChEBI" id="CHEBI:29035"/>
    </ligand>
</feature>
<gene>
    <name evidence="11" type="primary">sodB</name>
    <name evidence="11" type="ORF">CRECT_0146</name>
</gene>
<evidence type="ECO:0000256" key="6">
    <source>
        <dbReference type="ARBA" id="ARBA00023004"/>
    </source>
</evidence>
<dbReference type="Proteomes" id="UP000502377">
    <property type="component" value="Chromosome"/>
</dbReference>
<dbReference type="EC" id="1.15.1.1" evidence="3 8"/>
<dbReference type="Pfam" id="PF02777">
    <property type="entry name" value="Sod_Fe_C"/>
    <property type="match status" value="1"/>
</dbReference>
<name>A0A6G5QJR7_CAMRE</name>
<keyword evidence="6" id="KW-0408">Iron</keyword>
<feature type="domain" description="Manganese/iron superoxide dismutase N-terminal" evidence="9">
    <location>
        <begin position="2"/>
        <end position="80"/>
    </location>
</feature>
<comment type="similarity">
    <text evidence="1 8">Belongs to the iron/manganese superoxide dismutase family.</text>
</comment>
<dbReference type="KEGG" id="crx:CRECT_0146"/>
<evidence type="ECO:0000256" key="4">
    <source>
        <dbReference type="ARBA" id="ARBA00022723"/>
    </source>
</evidence>
<dbReference type="GO" id="GO:0046872">
    <property type="term" value="F:metal ion binding"/>
    <property type="evidence" value="ECO:0007669"/>
    <property type="project" value="UniProtKB-KW"/>
</dbReference>
<dbReference type="Gene3D" id="1.10.287.990">
    <property type="entry name" value="Fe,Mn superoxide dismutase (SOD) domain"/>
    <property type="match status" value="1"/>
</dbReference>
<dbReference type="SUPFAM" id="SSF46609">
    <property type="entry name" value="Fe,Mn superoxide dismutase (SOD), N-terminal domain"/>
    <property type="match status" value="1"/>
</dbReference>
<dbReference type="EMBL" id="CP012543">
    <property type="protein sequence ID" value="QCD45854.1"/>
    <property type="molecule type" value="Genomic_DNA"/>
</dbReference>
<dbReference type="PANTHER" id="PTHR42769:SF3">
    <property type="entry name" value="SUPEROXIDE DISMUTASE [FE] 2, CHLOROPLASTIC"/>
    <property type="match status" value="1"/>
</dbReference>
<dbReference type="Pfam" id="PF00081">
    <property type="entry name" value="Sod_Fe_N"/>
    <property type="match status" value="1"/>
</dbReference>